<keyword evidence="11" id="KW-0732">Signal</keyword>
<gene>
    <name evidence="13" type="ORF">P167DRAFT_545021</name>
</gene>
<dbReference type="InParanoid" id="A0A3N4KR85"/>
<dbReference type="PANTHER" id="PTHR18829">
    <property type="entry name" value="PROTEIN YAE1 HOMOLOG"/>
    <property type="match status" value="1"/>
</dbReference>
<evidence type="ECO:0000256" key="7">
    <source>
        <dbReference type="ARBA" id="ARBA00018400"/>
    </source>
</evidence>
<feature type="region of interest" description="Disordered" evidence="10">
    <location>
        <begin position="187"/>
        <end position="218"/>
    </location>
</feature>
<comment type="similarity">
    <text evidence="4">Belongs to the YAE1 family.</text>
</comment>
<dbReference type="Proteomes" id="UP000277580">
    <property type="component" value="Unassembled WGS sequence"/>
</dbReference>
<evidence type="ECO:0000256" key="5">
    <source>
        <dbReference type="ARBA" id="ARBA00011427"/>
    </source>
</evidence>
<keyword evidence="9" id="KW-0539">Nucleus</keyword>
<evidence type="ECO:0000256" key="3">
    <source>
        <dbReference type="ARBA" id="ARBA00004496"/>
    </source>
</evidence>
<keyword evidence="8" id="KW-0963">Cytoplasm</keyword>
<dbReference type="InterPro" id="IPR019191">
    <property type="entry name" value="Essential_protein_Yae1_N"/>
</dbReference>
<evidence type="ECO:0000256" key="9">
    <source>
        <dbReference type="ARBA" id="ARBA00023242"/>
    </source>
</evidence>
<evidence type="ECO:0000256" key="8">
    <source>
        <dbReference type="ARBA" id="ARBA00022490"/>
    </source>
</evidence>
<dbReference type="AlphaFoldDB" id="A0A3N4KR85"/>
<organism evidence="13 14">
    <name type="scientific">Morchella conica CCBAS932</name>
    <dbReference type="NCBI Taxonomy" id="1392247"/>
    <lineage>
        <taxon>Eukaryota</taxon>
        <taxon>Fungi</taxon>
        <taxon>Dikarya</taxon>
        <taxon>Ascomycota</taxon>
        <taxon>Pezizomycotina</taxon>
        <taxon>Pezizomycetes</taxon>
        <taxon>Pezizales</taxon>
        <taxon>Morchellaceae</taxon>
        <taxon>Morchella</taxon>
    </lineage>
</organism>
<dbReference type="PANTHER" id="PTHR18829:SF0">
    <property type="entry name" value="PROTEIN YAE1 HOMOLOG"/>
    <property type="match status" value="1"/>
</dbReference>
<feature type="domain" description="Essential protein Yae1 N-terminal" evidence="12">
    <location>
        <begin position="227"/>
        <end position="265"/>
    </location>
</feature>
<dbReference type="STRING" id="1392247.A0A3N4KR85"/>
<feature type="compositionally biased region" description="Acidic residues" evidence="10">
    <location>
        <begin position="197"/>
        <end position="215"/>
    </location>
</feature>
<evidence type="ECO:0000256" key="11">
    <source>
        <dbReference type="SAM" id="SignalP"/>
    </source>
</evidence>
<feature type="signal peptide" evidence="11">
    <location>
        <begin position="1"/>
        <end position="18"/>
    </location>
</feature>
<comment type="subcellular location">
    <subcellularLocation>
        <location evidence="3">Cytoplasm</location>
    </subcellularLocation>
    <subcellularLocation>
        <location evidence="2">Nucleus</location>
    </subcellularLocation>
</comment>
<evidence type="ECO:0000259" key="12">
    <source>
        <dbReference type="Pfam" id="PF09811"/>
    </source>
</evidence>
<dbReference type="EMBL" id="ML119125">
    <property type="protein sequence ID" value="RPB12996.1"/>
    <property type="molecule type" value="Genomic_DNA"/>
</dbReference>
<dbReference type="GO" id="GO:0005737">
    <property type="term" value="C:cytoplasm"/>
    <property type="evidence" value="ECO:0007669"/>
    <property type="project" value="UniProtKB-SubCell"/>
</dbReference>
<evidence type="ECO:0000256" key="4">
    <source>
        <dbReference type="ARBA" id="ARBA00007096"/>
    </source>
</evidence>
<evidence type="ECO:0000256" key="10">
    <source>
        <dbReference type="SAM" id="MobiDB-lite"/>
    </source>
</evidence>
<comment type="subunit">
    <text evidence="5">May form a complex with LTO1.</text>
</comment>
<reference evidence="13 14" key="1">
    <citation type="journal article" date="2018" name="Nat. Ecol. Evol.">
        <title>Pezizomycetes genomes reveal the molecular basis of ectomycorrhizal truffle lifestyle.</title>
        <authorList>
            <person name="Murat C."/>
            <person name="Payen T."/>
            <person name="Noel B."/>
            <person name="Kuo A."/>
            <person name="Morin E."/>
            <person name="Chen J."/>
            <person name="Kohler A."/>
            <person name="Krizsan K."/>
            <person name="Balestrini R."/>
            <person name="Da Silva C."/>
            <person name="Montanini B."/>
            <person name="Hainaut M."/>
            <person name="Levati E."/>
            <person name="Barry K.W."/>
            <person name="Belfiori B."/>
            <person name="Cichocki N."/>
            <person name="Clum A."/>
            <person name="Dockter R.B."/>
            <person name="Fauchery L."/>
            <person name="Guy J."/>
            <person name="Iotti M."/>
            <person name="Le Tacon F."/>
            <person name="Lindquist E.A."/>
            <person name="Lipzen A."/>
            <person name="Malagnac F."/>
            <person name="Mello A."/>
            <person name="Molinier V."/>
            <person name="Miyauchi S."/>
            <person name="Poulain J."/>
            <person name="Riccioni C."/>
            <person name="Rubini A."/>
            <person name="Sitrit Y."/>
            <person name="Splivallo R."/>
            <person name="Traeger S."/>
            <person name="Wang M."/>
            <person name="Zifcakova L."/>
            <person name="Wipf D."/>
            <person name="Zambonelli A."/>
            <person name="Paolocci F."/>
            <person name="Nowrousian M."/>
            <person name="Ottonello S."/>
            <person name="Baldrian P."/>
            <person name="Spatafora J.W."/>
            <person name="Henrissat B."/>
            <person name="Nagy L.G."/>
            <person name="Aury J.M."/>
            <person name="Wincker P."/>
            <person name="Grigoriev I.V."/>
            <person name="Bonfante P."/>
            <person name="Martin F.M."/>
        </authorList>
    </citation>
    <scope>NUCLEOTIDE SEQUENCE [LARGE SCALE GENOMIC DNA]</scope>
    <source>
        <strain evidence="13 14">CCBAS932</strain>
    </source>
</reference>
<protein>
    <recommendedName>
        <fullName evidence="7">Protein YAE1</fullName>
    </recommendedName>
    <alternativeName>
        <fullName evidence="6">Protein yae1</fullName>
    </alternativeName>
</protein>
<name>A0A3N4KR85_9PEZI</name>
<proteinExistence type="inferred from homology"/>
<evidence type="ECO:0000313" key="13">
    <source>
        <dbReference type="EMBL" id="RPB12996.1"/>
    </source>
</evidence>
<dbReference type="GO" id="GO:0005634">
    <property type="term" value="C:nucleus"/>
    <property type="evidence" value="ECO:0007669"/>
    <property type="project" value="UniProtKB-SubCell"/>
</dbReference>
<sequence length="371" mass="41555">MATLLLLLLRLFLLLILGIVIIANTASKPNQSRDFFSTLPQPHVNPAAGHDIIPILHFFPHPTHPHPTSHPLPRLLPLHILLHPPPNLLLPLLPRQHARQPLLKLLLGLPLLRQLLLANNTLPRPLPQLVNTAHVQGHHAPAHEEDGERHGVERREIERLEGVERAVGRHQRRPVVGVVEWRDERETALGEGAPGCEDGECEEGAAAEEEGEDPDLSSLRRTHTTLGYRDGITASKSTYIQSGFDESYPLGGRFGLKIGWIKGVLEGLWMLDKADERVSKLRREADVELELQKVFAKEWFDEGGVWKYGLGEGEEEGVTLDRVVEKHPVVEAWMVKVKEEAKRWGLEVEELVYDGEEEEEKGEPSTGPVSS</sequence>
<evidence type="ECO:0000313" key="14">
    <source>
        <dbReference type="Proteomes" id="UP000277580"/>
    </source>
</evidence>
<evidence type="ECO:0000256" key="6">
    <source>
        <dbReference type="ARBA" id="ARBA00017286"/>
    </source>
</evidence>
<feature type="chain" id="PRO_5018138056" description="Protein YAE1" evidence="11">
    <location>
        <begin position="19"/>
        <end position="371"/>
    </location>
</feature>
<comment type="function">
    <text evidence="1">The complex LTO1:YAE1 may function as a target specific adapter that probably recruits apo-RPLI1 to the cytosolic iron-sulfur protein assembly (CIA) complex machinery. May be required for biogenesis of the large ribosomal subunit and initiation of translation.</text>
</comment>
<dbReference type="InterPro" id="IPR038881">
    <property type="entry name" value="Yae1-like"/>
</dbReference>
<keyword evidence="14" id="KW-1185">Reference proteome</keyword>
<accession>A0A3N4KR85</accession>
<dbReference type="Pfam" id="PF09811">
    <property type="entry name" value="Yae1_N"/>
    <property type="match status" value="1"/>
</dbReference>
<evidence type="ECO:0000256" key="1">
    <source>
        <dbReference type="ARBA" id="ARBA00003836"/>
    </source>
</evidence>
<dbReference type="OrthoDB" id="20086at2759"/>
<evidence type="ECO:0000256" key="2">
    <source>
        <dbReference type="ARBA" id="ARBA00004123"/>
    </source>
</evidence>